<name>A0A0F9R6C9_9ZZZZ</name>
<dbReference type="GO" id="GO:0015833">
    <property type="term" value="P:peptide transport"/>
    <property type="evidence" value="ECO:0007669"/>
    <property type="project" value="TreeGrafter"/>
</dbReference>
<comment type="caution">
    <text evidence="2">The sequence shown here is derived from an EMBL/GenBank/DDBJ whole genome shotgun (WGS) entry which is preliminary data.</text>
</comment>
<dbReference type="InterPro" id="IPR000914">
    <property type="entry name" value="SBP_5_dom"/>
</dbReference>
<dbReference type="PANTHER" id="PTHR30290">
    <property type="entry name" value="PERIPLASMIC BINDING COMPONENT OF ABC TRANSPORTER"/>
    <property type="match status" value="1"/>
</dbReference>
<dbReference type="Gene3D" id="3.40.190.10">
    <property type="entry name" value="Periplasmic binding protein-like II"/>
    <property type="match status" value="1"/>
</dbReference>
<feature type="domain" description="Solute-binding protein family 5" evidence="1">
    <location>
        <begin position="87"/>
        <end position="497"/>
    </location>
</feature>
<accession>A0A0F9R6C9</accession>
<dbReference type="GO" id="GO:0043190">
    <property type="term" value="C:ATP-binding cassette (ABC) transporter complex"/>
    <property type="evidence" value="ECO:0007669"/>
    <property type="project" value="InterPro"/>
</dbReference>
<dbReference type="AlphaFoldDB" id="A0A0F9R6C9"/>
<protein>
    <recommendedName>
        <fullName evidence="1">Solute-binding protein family 5 domain-containing protein</fullName>
    </recommendedName>
</protein>
<dbReference type="EMBL" id="LAZR01001426">
    <property type="protein sequence ID" value="KKN44832.1"/>
    <property type="molecule type" value="Genomic_DNA"/>
</dbReference>
<evidence type="ECO:0000259" key="1">
    <source>
        <dbReference type="Pfam" id="PF00496"/>
    </source>
</evidence>
<organism evidence="2">
    <name type="scientific">marine sediment metagenome</name>
    <dbReference type="NCBI Taxonomy" id="412755"/>
    <lineage>
        <taxon>unclassified sequences</taxon>
        <taxon>metagenomes</taxon>
        <taxon>ecological metagenomes</taxon>
    </lineage>
</organism>
<dbReference type="InterPro" id="IPR030678">
    <property type="entry name" value="Peptide/Ni-bd"/>
</dbReference>
<sequence>MEMEKKNLAIIILAVVLAASGIGNVILAITGGLIVGAPDKTTLVYGFASNPAALDPVDTWDVPSNIMQHQVTQNLIEYDLSTHPGYELRPVLAESWIWESPTRISFKLRDNVYFHDGTRMTAEDVKWNWDRNMWFGNSTGLLPANGTSWVGFPSSLYFLTNGSYIFDHFEADDDVDPLNFTMVLTAPFAALLDLIAFGATNILSPRSTSFWNYLDLASDILVGTGPYKYIHYRRDNEVRFERWDMYWGFPGYFEVAILRIIEDDTARMTAGLAGQFDYVGGVLKTFIDTFKADADFHVEDVGEDLCYFYLEIYSGPGNQSGADPQQQRNNATLRRALAWAVNYTYIWEEIQAGYAVEGVPAVPRAMAGHNASVVQASDSKYNWTYGISQARELMASMYPTETFGLSFDLGTNDSIWEGLGLRDLEINRHFESVTNLRINQLLANNFGLIGIKTTETIRPWGVYLDTGENTPWEMDIGYIGWCPDYLNPFNMIDPLFNLASGSCFSRINDTSLGGLTELMDKAGNELNRTKQLDIYKDIQSLIYDVERPLNPASHTHISGWVFLVQATHKTALKGVQYNVMTQAEMWKWYYDT</sequence>
<reference evidence="2" key="1">
    <citation type="journal article" date="2015" name="Nature">
        <title>Complex archaea that bridge the gap between prokaryotes and eukaryotes.</title>
        <authorList>
            <person name="Spang A."/>
            <person name="Saw J.H."/>
            <person name="Jorgensen S.L."/>
            <person name="Zaremba-Niedzwiedzka K."/>
            <person name="Martijn J."/>
            <person name="Lind A.E."/>
            <person name="van Eijk R."/>
            <person name="Schleper C."/>
            <person name="Guy L."/>
            <person name="Ettema T.J."/>
        </authorList>
    </citation>
    <scope>NUCLEOTIDE SEQUENCE</scope>
</reference>
<dbReference type="Gene3D" id="3.10.105.10">
    <property type="entry name" value="Dipeptide-binding Protein, Domain 3"/>
    <property type="match status" value="1"/>
</dbReference>
<dbReference type="CDD" id="cd00995">
    <property type="entry name" value="PBP2_NikA_DppA_OppA_like"/>
    <property type="match status" value="1"/>
</dbReference>
<dbReference type="GO" id="GO:1904680">
    <property type="term" value="F:peptide transmembrane transporter activity"/>
    <property type="evidence" value="ECO:0007669"/>
    <property type="project" value="TreeGrafter"/>
</dbReference>
<dbReference type="PANTHER" id="PTHR30290:SF34">
    <property type="entry name" value="ABC TRANSPORTER, PERIPLASMIC OLIGO-PEPTIDE BINDING PROTEIN, PUTATIVE-RELATED"/>
    <property type="match status" value="1"/>
</dbReference>
<proteinExistence type="predicted"/>
<gene>
    <name evidence="2" type="ORF">LCGC14_0689130</name>
</gene>
<evidence type="ECO:0000313" key="2">
    <source>
        <dbReference type="EMBL" id="KKN44832.1"/>
    </source>
</evidence>
<dbReference type="SUPFAM" id="SSF53850">
    <property type="entry name" value="Periplasmic binding protein-like II"/>
    <property type="match status" value="1"/>
</dbReference>
<dbReference type="Pfam" id="PF00496">
    <property type="entry name" value="SBP_bac_5"/>
    <property type="match status" value="1"/>
</dbReference>
<dbReference type="GO" id="GO:0042597">
    <property type="term" value="C:periplasmic space"/>
    <property type="evidence" value="ECO:0007669"/>
    <property type="project" value="UniProtKB-ARBA"/>
</dbReference>
<dbReference type="InterPro" id="IPR039424">
    <property type="entry name" value="SBP_5"/>
</dbReference>
<dbReference type="PIRSF" id="PIRSF002741">
    <property type="entry name" value="MppA"/>
    <property type="match status" value="1"/>
</dbReference>